<evidence type="ECO:0000313" key="4">
    <source>
        <dbReference type="EMBL" id="KAE8125628.1"/>
    </source>
</evidence>
<dbReference type="AlphaFoldDB" id="A0A5N6RT83"/>
<keyword evidence="2 3" id="KW-0472">Membrane</keyword>
<organism evidence="4 5">
    <name type="scientific">Carpinus fangiana</name>
    <dbReference type="NCBI Taxonomy" id="176857"/>
    <lineage>
        <taxon>Eukaryota</taxon>
        <taxon>Viridiplantae</taxon>
        <taxon>Streptophyta</taxon>
        <taxon>Embryophyta</taxon>
        <taxon>Tracheophyta</taxon>
        <taxon>Spermatophyta</taxon>
        <taxon>Magnoliopsida</taxon>
        <taxon>eudicotyledons</taxon>
        <taxon>Gunneridae</taxon>
        <taxon>Pentapetalae</taxon>
        <taxon>rosids</taxon>
        <taxon>fabids</taxon>
        <taxon>Fagales</taxon>
        <taxon>Betulaceae</taxon>
        <taxon>Carpinus</taxon>
    </lineage>
</organism>
<gene>
    <name evidence="4" type="ORF">FH972_020411</name>
</gene>
<feature type="transmembrane region" description="Helical" evidence="3">
    <location>
        <begin position="12"/>
        <end position="31"/>
    </location>
</feature>
<dbReference type="OrthoDB" id="1914670at2759"/>
<keyword evidence="3" id="KW-0812">Transmembrane</keyword>
<evidence type="ECO:0000256" key="2">
    <source>
        <dbReference type="ARBA" id="ARBA00023136"/>
    </source>
</evidence>
<evidence type="ECO:0008006" key="6">
    <source>
        <dbReference type="Google" id="ProtNLM"/>
    </source>
</evidence>
<evidence type="ECO:0000256" key="3">
    <source>
        <dbReference type="SAM" id="Phobius"/>
    </source>
</evidence>
<evidence type="ECO:0000313" key="5">
    <source>
        <dbReference type="Proteomes" id="UP000327013"/>
    </source>
</evidence>
<dbReference type="PANTHER" id="PTHR31415">
    <property type="entry name" value="OS05G0367900 PROTEIN"/>
    <property type="match status" value="1"/>
</dbReference>
<sequence>MADRESGGCCRCCFSFIITLGLTSLFMWLSLRADNPKCTIKHFYLPALNKTLNDSKNSTLIFELKLDNGNKDKGIYYDPINLTFYDNPNVSQSLPMGNFIIPGFRQGQNKKAKRIESLEVNRTLATARAFPNGSAVFRVDMATELRFRIMFWKTKRHKLILRTNVEVDSEGAIPKDHQKKGFRLKSGAPEHWGGGAQIGLFVGLMVLVLLNFR</sequence>
<keyword evidence="5" id="KW-1185">Reference proteome</keyword>
<dbReference type="GO" id="GO:0009506">
    <property type="term" value="C:plasmodesma"/>
    <property type="evidence" value="ECO:0007669"/>
    <property type="project" value="TreeGrafter"/>
</dbReference>
<dbReference type="PANTHER" id="PTHR31415:SF52">
    <property type="entry name" value="LATE EMBRYOGENESIS ABUNDANT (LEA) HYDROXYPROLINE-RICH GLYCOPROTEIN FAMILY-RELATED"/>
    <property type="match status" value="1"/>
</dbReference>
<name>A0A5N6RT83_9ROSI</name>
<proteinExistence type="predicted"/>
<dbReference type="Proteomes" id="UP000327013">
    <property type="component" value="Chromosome 8"/>
</dbReference>
<dbReference type="GO" id="GO:0098542">
    <property type="term" value="P:defense response to other organism"/>
    <property type="evidence" value="ECO:0007669"/>
    <property type="project" value="InterPro"/>
</dbReference>
<evidence type="ECO:0000256" key="1">
    <source>
        <dbReference type="ARBA" id="ARBA00004370"/>
    </source>
</evidence>
<reference evidence="4 5" key="1">
    <citation type="submission" date="2019-06" db="EMBL/GenBank/DDBJ databases">
        <title>A chromosomal-level reference genome of Carpinus fangiana (Coryloideae, Betulaceae).</title>
        <authorList>
            <person name="Yang X."/>
            <person name="Wang Z."/>
            <person name="Zhang L."/>
            <person name="Hao G."/>
            <person name="Liu J."/>
            <person name="Yang Y."/>
        </authorList>
    </citation>
    <scope>NUCLEOTIDE SEQUENCE [LARGE SCALE GENOMIC DNA]</scope>
    <source>
        <strain evidence="4">Cfa_2016G</strain>
        <tissue evidence="4">Leaf</tissue>
    </source>
</reference>
<protein>
    <recommendedName>
        <fullName evidence="6">Late embryogenesis abundant protein LEA-2 subgroup domain-containing protein</fullName>
    </recommendedName>
</protein>
<feature type="transmembrane region" description="Helical" evidence="3">
    <location>
        <begin position="192"/>
        <end position="212"/>
    </location>
</feature>
<dbReference type="EMBL" id="CM017328">
    <property type="protein sequence ID" value="KAE8125628.1"/>
    <property type="molecule type" value="Genomic_DNA"/>
</dbReference>
<dbReference type="InterPro" id="IPR044839">
    <property type="entry name" value="NDR1-like"/>
</dbReference>
<accession>A0A5N6RT83</accession>
<comment type="subcellular location">
    <subcellularLocation>
        <location evidence="1">Membrane</location>
    </subcellularLocation>
</comment>
<keyword evidence="3" id="KW-1133">Transmembrane helix</keyword>
<dbReference type="GO" id="GO:0005886">
    <property type="term" value="C:plasma membrane"/>
    <property type="evidence" value="ECO:0007669"/>
    <property type="project" value="TreeGrafter"/>
</dbReference>